<dbReference type="InterPro" id="IPR001345">
    <property type="entry name" value="PG/BPGM_mutase_AS"/>
</dbReference>
<dbReference type="NCBIfam" id="TIGR01258">
    <property type="entry name" value="pgm_1"/>
    <property type="match status" value="1"/>
</dbReference>
<protein>
    <recommendedName>
        <fullName evidence="7">Phosphoglycerate mutase</fullName>
        <ecNumber evidence="7">5.4.2.11</ecNumber>
    </recommendedName>
</protein>
<keyword evidence="2 7" id="KW-0324">Glycolysis</keyword>
<feature type="binding site" evidence="5">
    <location>
        <begin position="125"/>
        <end position="126"/>
    </location>
    <ligand>
        <name>substrate</name>
    </ligand>
</feature>
<feature type="binding site" evidence="5">
    <location>
        <begin position="218"/>
        <end position="219"/>
    </location>
    <ligand>
        <name>substrate</name>
    </ligand>
</feature>
<dbReference type="InterPro" id="IPR029033">
    <property type="entry name" value="His_PPase_superfam"/>
</dbReference>
<dbReference type="InterPro" id="IPR013078">
    <property type="entry name" value="His_Pase_superF_clade-1"/>
</dbReference>
<evidence type="ECO:0000256" key="1">
    <source>
        <dbReference type="ARBA" id="ARBA00006717"/>
    </source>
</evidence>
<dbReference type="PROSITE" id="PS00175">
    <property type="entry name" value="PG_MUTASE"/>
    <property type="match status" value="1"/>
</dbReference>
<proteinExistence type="inferred from homology"/>
<evidence type="ECO:0000256" key="2">
    <source>
        <dbReference type="ARBA" id="ARBA00023152"/>
    </source>
</evidence>
<feature type="binding site" evidence="5">
    <location>
        <begin position="191"/>
        <end position="194"/>
    </location>
    <ligand>
        <name>substrate</name>
    </ligand>
</feature>
<feature type="active site" description="Proton donor/acceptor" evidence="4">
    <location>
        <position position="191"/>
    </location>
</feature>
<dbReference type="HAMAP" id="MF_01039">
    <property type="entry name" value="PGAM_GpmA"/>
    <property type="match status" value="1"/>
</dbReference>
<dbReference type="AlphaFoldDB" id="A0A7S2V0B9"/>
<dbReference type="GO" id="GO:0006096">
    <property type="term" value="P:glycolytic process"/>
    <property type="evidence" value="ECO:0007669"/>
    <property type="project" value="UniProtKB-KW"/>
</dbReference>
<feature type="active site" description="Tele-phosphohistidine intermediate" evidence="4">
    <location>
        <position position="113"/>
    </location>
</feature>
<dbReference type="CDD" id="cd07067">
    <property type="entry name" value="HP_PGM_like"/>
    <property type="match status" value="1"/>
</dbReference>
<keyword evidence="8" id="KW-1133">Transmembrane helix</keyword>
<dbReference type="SUPFAM" id="SSF53254">
    <property type="entry name" value="Phosphoglycerate mutase-like"/>
    <property type="match status" value="1"/>
</dbReference>
<feature type="transmembrane region" description="Helical" evidence="8">
    <location>
        <begin position="38"/>
        <end position="58"/>
    </location>
</feature>
<evidence type="ECO:0000256" key="5">
    <source>
        <dbReference type="PIRSR" id="PIRSR613078-2"/>
    </source>
</evidence>
<comment type="catalytic activity">
    <reaction evidence="7">
        <text>(2R)-2-phosphoglycerate = (2R)-3-phosphoglycerate</text>
        <dbReference type="Rhea" id="RHEA:15901"/>
        <dbReference type="ChEBI" id="CHEBI:58272"/>
        <dbReference type="ChEBI" id="CHEBI:58289"/>
        <dbReference type="EC" id="5.4.2.11"/>
    </reaction>
</comment>
<dbReference type="InterPro" id="IPR005952">
    <property type="entry name" value="Phosphogly_mut1"/>
</dbReference>
<dbReference type="EMBL" id="HBHR01014384">
    <property type="protein sequence ID" value="CAD9865673.1"/>
    <property type="molecule type" value="Transcribed_RNA"/>
</dbReference>
<dbReference type="GO" id="GO:0004619">
    <property type="term" value="F:phosphoglycerate mutase activity"/>
    <property type="evidence" value="ECO:0007669"/>
    <property type="project" value="UniProtKB-EC"/>
</dbReference>
<feature type="binding site" evidence="5">
    <location>
        <position position="202"/>
    </location>
    <ligand>
        <name>substrate</name>
    </ligand>
</feature>
<evidence type="ECO:0000256" key="8">
    <source>
        <dbReference type="SAM" id="Phobius"/>
    </source>
</evidence>
<dbReference type="SMART" id="SM00855">
    <property type="entry name" value="PGAM"/>
    <property type="match status" value="1"/>
</dbReference>
<evidence type="ECO:0000313" key="9">
    <source>
        <dbReference type="EMBL" id="CAD9865673.1"/>
    </source>
</evidence>
<gene>
    <name evidence="9" type="ORF">FJAP1339_LOCUS7125</name>
</gene>
<dbReference type="EC" id="5.4.2.11" evidence="7"/>
<accession>A0A7S2V0B9</accession>
<feature type="binding site" evidence="5">
    <location>
        <position position="164"/>
    </location>
    <ligand>
        <name>substrate</name>
    </ligand>
</feature>
<keyword evidence="8" id="KW-0812">Transmembrane</keyword>
<evidence type="ECO:0000256" key="3">
    <source>
        <dbReference type="ARBA" id="ARBA00023235"/>
    </source>
</evidence>
<dbReference type="PANTHER" id="PTHR11931">
    <property type="entry name" value="PHOSPHOGLYCERATE MUTASE"/>
    <property type="match status" value="1"/>
</dbReference>
<evidence type="ECO:0000256" key="4">
    <source>
        <dbReference type="PIRSR" id="PIRSR613078-1"/>
    </source>
</evidence>
<keyword evidence="8" id="KW-0472">Membrane</keyword>
<dbReference type="Gene3D" id="3.40.50.1240">
    <property type="entry name" value="Phosphoglycerate mutase-like"/>
    <property type="match status" value="1"/>
</dbReference>
<feature type="binding site" evidence="5">
    <location>
        <begin position="112"/>
        <end position="119"/>
    </location>
    <ligand>
        <name>substrate</name>
    </ligand>
</feature>
<dbReference type="Pfam" id="PF00300">
    <property type="entry name" value="His_Phos_1"/>
    <property type="match status" value="2"/>
</dbReference>
<sequence length="376" mass="42968">MMMLPSYTLFFLKKARVSAVIAATTLQIDQVGNKEKTLITMFLYLGLFAVLSVYVSAFQPSSFQENLFKCSRSFRHRCDRARPASQQKLSMIAANGHPRPLQQPFAQVVLLRHGESTWNEQNIFTGWKDVGLTDRGIQEARDVGKVMNKHGLEFDMVYTSLLKRAIKTSALTLDTMDQSFVEVRKDWRLNEQMYGALEGRNKKACVKEHGYEQVQKWRRGYHTAPPPNKKQNGYFPDDPQYAQFTDLDAPDSWCGSPGTESLKDTQARVWSLWRKEIMPNIKSGKRVLVCCHGNVLRALMKRLDNISIETIQSIDIPRAMPIVYTLDKDMNPIMTAKSSFPISGRFLADKSQLHEALARERDQVLVEEDFSPQVPI</sequence>
<feature type="binding site" evidence="5">
    <location>
        <begin position="293"/>
        <end position="294"/>
    </location>
    <ligand>
        <name>substrate</name>
    </ligand>
</feature>
<evidence type="ECO:0000256" key="6">
    <source>
        <dbReference type="PIRSR" id="PIRSR613078-3"/>
    </source>
</evidence>
<keyword evidence="3 7" id="KW-0413">Isomerase</keyword>
<organism evidence="9">
    <name type="scientific">Fibrocapsa japonica</name>
    <dbReference type="NCBI Taxonomy" id="94617"/>
    <lineage>
        <taxon>Eukaryota</taxon>
        <taxon>Sar</taxon>
        <taxon>Stramenopiles</taxon>
        <taxon>Ochrophyta</taxon>
        <taxon>Raphidophyceae</taxon>
        <taxon>Chattonellales</taxon>
        <taxon>Chattonellaceae</taxon>
        <taxon>Fibrocapsa</taxon>
    </lineage>
</organism>
<reference evidence="9" key="1">
    <citation type="submission" date="2021-01" db="EMBL/GenBank/DDBJ databases">
        <authorList>
            <person name="Corre E."/>
            <person name="Pelletier E."/>
            <person name="Niang G."/>
            <person name="Scheremetjew M."/>
            <person name="Finn R."/>
            <person name="Kale V."/>
            <person name="Holt S."/>
            <person name="Cochrane G."/>
            <person name="Meng A."/>
            <person name="Brown T."/>
            <person name="Cohen L."/>
        </authorList>
    </citation>
    <scope>NUCLEOTIDE SEQUENCE</scope>
    <source>
        <strain evidence="9">CCMP1661</strain>
    </source>
</reference>
<comment type="similarity">
    <text evidence="1 7">Belongs to the phosphoglycerate mutase family. BPG-dependent PGAM subfamily.</text>
</comment>
<name>A0A7S2V0B9_9STRA</name>
<evidence type="ECO:0000256" key="7">
    <source>
        <dbReference type="RuleBase" id="RU004511"/>
    </source>
</evidence>
<feature type="site" description="Transition state stabilizer" evidence="6">
    <location>
        <position position="292"/>
    </location>
</feature>